<dbReference type="InterPro" id="IPR051459">
    <property type="entry name" value="Cytochrome_c-type_DH"/>
</dbReference>
<evidence type="ECO:0000256" key="2">
    <source>
        <dbReference type="ARBA" id="ARBA00022723"/>
    </source>
</evidence>
<dbReference type="AlphaFoldDB" id="A0A7X3LW50"/>
<dbReference type="GO" id="GO:0020037">
    <property type="term" value="F:heme binding"/>
    <property type="evidence" value="ECO:0007669"/>
    <property type="project" value="InterPro"/>
</dbReference>
<comment type="caution">
    <text evidence="6">The sequence shown here is derived from an EMBL/GenBank/DDBJ whole genome shotgun (WGS) entry which is preliminary data.</text>
</comment>
<feature type="domain" description="Cytochrome c" evidence="5">
    <location>
        <begin position="135"/>
        <end position="245"/>
    </location>
</feature>
<accession>A0A7X3LW50</accession>
<reference evidence="6 7" key="1">
    <citation type="submission" date="2019-12" db="EMBL/GenBank/DDBJ databases">
        <authorList>
            <person name="Li M."/>
        </authorList>
    </citation>
    <scope>NUCLEOTIDE SEQUENCE [LARGE SCALE GENOMIC DNA]</scope>
    <source>
        <strain evidence="6 7">GBMRC 2046</strain>
    </source>
</reference>
<evidence type="ECO:0000313" key="7">
    <source>
        <dbReference type="Proteomes" id="UP000433101"/>
    </source>
</evidence>
<sequence length="251" mass="26753">MNGPVACGNCHTLAGPDGPDYSRELAGGLVFDAEPFKAYAANITPDNETGIGAWSDAELGKAIREGLRPDGTLIGPPMPVPFYRALSDEDLAAIVAYIRSVKPVTNEIPVSTYNIPLPPAYGPPIDSLSAPSPSDQLAYGEYLVTISHCMECHTPLKEDGHPDFDRLGAGGNEFPGPWGVSVSRNITPDTETGLGEWSDEEIKTAIAKGISRDGSHLLPPMGFGYYANITEPDLDAMVAYLRSIPAQKSEH</sequence>
<protein>
    <submittedName>
        <fullName evidence="6">C-type cytochrome</fullName>
    </submittedName>
</protein>
<keyword evidence="1 4" id="KW-0349">Heme</keyword>
<gene>
    <name evidence="6" type="ORF">GR183_15080</name>
</gene>
<dbReference type="EMBL" id="WUMV01000007">
    <property type="protein sequence ID" value="MXN66236.1"/>
    <property type="molecule type" value="Genomic_DNA"/>
</dbReference>
<dbReference type="InterPro" id="IPR036909">
    <property type="entry name" value="Cyt_c-like_dom_sf"/>
</dbReference>
<feature type="domain" description="Cytochrome c" evidence="5">
    <location>
        <begin position="1"/>
        <end position="102"/>
    </location>
</feature>
<evidence type="ECO:0000256" key="1">
    <source>
        <dbReference type="ARBA" id="ARBA00022617"/>
    </source>
</evidence>
<dbReference type="InterPro" id="IPR009056">
    <property type="entry name" value="Cyt_c-like_dom"/>
</dbReference>
<dbReference type="GO" id="GO:0046872">
    <property type="term" value="F:metal ion binding"/>
    <property type="evidence" value="ECO:0007669"/>
    <property type="project" value="UniProtKB-KW"/>
</dbReference>
<evidence type="ECO:0000256" key="3">
    <source>
        <dbReference type="ARBA" id="ARBA00023004"/>
    </source>
</evidence>
<evidence type="ECO:0000313" key="6">
    <source>
        <dbReference type="EMBL" id="MXN66236.1"/>
    </source>
</evidence>
<dbReference type="PANTHER" id="PTHR35008:SF8">
    <property type="entry name" value="ALCOHOL DEHYDROGENASE CYTOCHROME C SUBUNIT"/>
    <property type="match status" value="1"/>
</dbReference>
<evidence type="ECO:0000259" key="5">
    <source>
        <dbReference type="PROSITE" id="PS51007"/>
    </source>
</evidence>
<dbReference type="Pfam" id="PF00034">
    <property type="entry name" value="Cytochrom_C"/>
    <property type="match status" value="2"/>
</dbReference>
<organism evidence="6 7">
    <name type="scientific">Stappia sediminis</name>
    <dbReference type="NCBI Taxonomy" id="2692190"/>
    <lineage>
        <taxon>Bacteria</taxon>
        <taxon>Pseudomonadati</taxon>
        <taxon>Pseudomonadota</taxon>
        <taxon>Alphaproteobacteria</taxon>
        <taxon>Hyphomicrobiales</taxon>
        <taxon>Stappiaceae</taxon>
        <taxon>Stappia</taxon>
    </lineage>
</organism>
<proteinExistence type="predicted"/>
<keyword evidence="7" id="KW-1185">Reference proteome</keyword>
<evidence type="ECO:0000256" key="4">
    <source>
        <dbReference type="PROSITE-ProRule" id="PRU00433"/>
    </source>
</evidence>
<dbReference type="PROSITE" id="PS51007">
    <property type="entry name" value="CYTC"/>
    <property type="match status" value="2"/>
</dbReference>
<dbReference type="SUPFAM" id="SSF46626">
    <property type="entry name" value="Cytochrome c"/>
    <property type="match status" value="2"/>
</dbReference>
<keyword evidence="2 4" id="KW-0479">Metal-binding</keyword>
<dbReference type="Gene3D" id="1.10.760.10">
    <property type="entry name" value="Cytochrome c-like domain"/>
    <property type="match status" value="2"/>
</dbReference>
<name>A0A7X3LW50_9HYPH</name>
<dbReference type="GO" id="GO:0009055">
    <property type="term" value="F:electron transfer activity"/>
    <property type="evidence" value="ECO:0007669"/>
    <property type="project" value="InterPro"/>
</dbReference>
<dbReference type="Proteomes" id="UP000433101">
    <property type="component" value="Unassembled WGS sequence"/>
</dbReference>
<keyword evidence="3 4" id="KW-0408">Iron</keyword>
<dbReference type="PANTHER" id="PTHR35008">
    <property type="entry name" value="BLL4482 PROTEIN-RELATED"/>
    <property type="match status" value="1"/>
</dbReference>